<protein>
    <submittedName>
        <fullName evidence="3">SprT-like family-domain-containing protein</fullName>
    </submittedName>
</protein>
<dbReference type="GO" id="GO:0006950">
    <property type="term" value="P:response to stress"/>
    <property type="evidence" value="ECO:0007669"/>
    <property type="project" value="UniProtKB-ARBA"/>
</dbReference>
<dbReference type="GO" id="GO:0005634">
    <property type="term" value="C:nucleus"/>
    <property type="evidence" value="ECO:0007669"/>
    <property type="project" value="TreeGrafter"/>
</dbReference>
<evidence type="ECO:0000259" key="2">
    <source>
        <dbReference type="SMART" id="SM00731"/>
    </source>
</evidence>
<dbReference type="EMBL" id="JARKIF010000009">
    <property type="protein sequence ID" value="KAJ7630452.1"/>
    <property type="molecule type" value="Genomic_DNA"/>
</dbReference>
<name>A0AAD7BTV8_9AGAR</name>
<dbReference type="Pfam" id="PF10263">
    <property type="entry name" value="SprT-like"/>
    <property type="match status" value="1"/>
</dbReference>
<dbReference type="SMART" id="SM00731">
    <property type="entry name" value="SprT"/>
    <property type="match status" value="1"/>
</dbReference>
<evidence type="ECO:0000313" key="4">
    <source>
        <dbReference type="Proteomes" id="UP001221142"/>
    </source>
</evidence>
<feature type="region of interest" description="Disordered" evidence="1">
    <location>
        <begin position="397"/>
        <end position="446"/>
    </location>
</feature>
<dbReference type="PANTHER" id="PTHR23099">
    <property type="entry name" value="TRANSCRIPTIONAL REGULATOR"/>
    <property type="match status" value="1"/>
</dbReference>
<feature type="compositionally biased region" description="Low complexity" evidence="1">
    <location>
        <begin position="12"/>
        <end position="22"/>
    </location>
</feature>
<feature type="compositionally biased region" description="Low complexity" evidence="1">
    <location>
        <begin position="423"/>
        <end position="445"/>
    </location>
</feature>
<evidence type="ECO:0000313" key="3">
    <source>
        <dbReference type="EMBL" id="KAJ7630452.1"/>
    </source>
</evidence>
<gene>
    <name evidence="3" type="ORF">FB45DRAFT_535410</name>
</gene>
<dbReference type="AlphaFoldDB" id="A0AAD7BTV8"/>
<comment type="caution">
    <text evidence="3">The sequence shown here is derived from an EMBL/GenBank/DDBJ whole genome shotgun (WGS) entry which is preliminary data.</text>
</comment>
<feature type="compositionally biased region" description="Basic and acidic residues" evidence="1">
    <location>
        <begin position="53"/>
        <end position="63"/>
    </location>
</feature>
<feature type="region of interest" description="Disordered" evidence="1">
    <location>
        <begin position="1"/>
        <end position="191"/>
    </location>
</feature>
<evidence type="ECO:0000256" key="1">
    <source>
        <dbReference type="SAM" id="MobiDB-lite"/>
    </source>
</evidence>
<dbReference type="InterPro" id="IPR006640">
    <property type="entry name" value="SprT-like_domain"/>
</dbReference>
<keyword evidence="4" id="KW-1185">Reference proteome</keyword>
<dbReference type="PANTHER" id="PTHR23099:SF0">
    <property type="entry name" value="GERM CELL NUCLEAR ACIDIC PROTEIN"/>
    <property type="match status" value="1"/>
</dbReference>
<accession>A0AAD7BTV8</accession>
<reference evidence="3" key="1">
    <citation type="submission" date="2023-03" db="EMBL/GenBank/DDBJ databases">
        <title>Massive genome expansion in bonnet fungi (Mycena s.s.) driven by repeated elements and novel gene families across ecological guilds.</title>
        <authorList>
            <consortium name="Lawrence Berkeley National Laboratory"/>
            <person name="Harder C.B."/>
            <person name="Miyauchi S."/>
            <person name="Viragh M."/>
            <person name="Kuo A."/>
            <person name="Thoen E."/>
            <person name="Andreopoulos B."/>
            <person name="Lu D."/>
            <person name="Skrede I."/>
            <person name="Drula E."/>
            <person name="Henrissat B."/>
            <person name="Morin E."/>
            <person name="Kohler A."/>
            <person name="Barry K."/>
            <person name="LaButti K."/>
            <person name="Morin E."/>
            <person name="Salamov A."/>
            <person name="Lipzen A."/>
            <person name="Mereny Z."/>
            <person name="Hegedus B."/>
            <person name="Baldrian P."/>
            <person name="Stursova M."/>
            <person name="Weitz H."/>
            <person name="Taylor A."/>
            <person name="Grigoriev I.V."/>
            <person name="Nagy L.G."/>
            <person name="Martin F."/>
            <person name="Kauserud H."/>
        </authorList>
    </citation>
    <scope>NUCLEOTIDE SEQUENCE</scope>
    <source>
        <strain evidence="3">9284</strain>
    </source>
</reference>
<proteinExistence type="predicted"/>
<organism evidence="3 4">
    <name type="scientific">Roridomyces roridus</name>
    <dbReference type="NCBI Taxonomy" id="1738132"/>
    <lineage>
        <taxon>Eukaryota</taxon>
        <taxon>Fungi</taxon>
        <taxon>Dikarya</taxon>
        <taxon>Basidiomycota</taxon>
        <taxon>Agaricomycotina</taxon>
        <taxon>Agaricomycetes</taxon>
        <taxon>Agaricomycetidae</taxon>
        <taxon>Agaricales</taxon>
        <taxon>Marasmiineae</taxon>
        <taxon>Mycenaceae</taxon>
        <taxon>Roridomyces</taxon>
    </lineage>
</organism>
<feature type="compositionally biased region" description="Polar residues" evidence="1">
    <location>
        <begin position="167"/>
        <end position="178"/>
    </location>
</feature>
<sequence length="544" mass="61075">MTTPARLDSGMTPAATATAKSAPTRHEPLAARKPRQIGPTASWNEIIPDSEEERVRERERDAIEISSDSDEERPRPASRDVPGALLEKAPRKKFLIPRTPVATPTKNATPKKHGTPSPTKPTRRIVKDIVEDSDVEVLGDPAPTASPAPRKNVKDTRALKGKRRAATPTTDGTISDPETVSPAPSSDSDDPFALKDKYSKYWIAPNPPKIHSQRSIDKFNRLSPREQDEVIGYNKLVTYAEQVYSYLNHVVFRNMLPPLDGVRMKLVWNKRLLTTAGRAKYLRNEGIEDIEIHLATKVLISEDRVRNTLSHEMCHLASWMIDKELKESHGKIFKRWAYRVEQKDSNIEVSVRHSYELFYPFEWKCVKCEAVVGRYTNSLNPEVTRCGNSECRGRLNPLFDPPPAKKKARTGEVTSRISKHAKTPASSASSITTTPSKSRSSSPIKNRTPEFIDLTCISDEEDFDAAVASVQEDDSDVEIVEYTPAEREELRVFVMEPATPSKKTEAVDSITDLARRFEKGLTITHRVCSQLRTVGKHRPRGKQA</sequence>
<feature type="domain" description="SprT-like" evidence="2">
    <location>
        <begin position="234"/>
        <end position="398"/>
    </location>
</feature>
<dbReference type="Proteomes" id="UP001221142">
    <property type="component" value="Unassembled WGS sequence"/>
</dbReference>